<dbReference type="GO" id="GO:0051539">
    <property type="term" value="F:4 iron, 4 sulfur cluster binding"/>
    <property type="evidence" value="ECO:0007669"/>
    <property type="project" value="UniProtKB-KW"/>
</dbReference>
<keyword evidence="21" id="KW-1185">Reference proteome</keyword>
<dbReference type="InterPro" id="IPR004358">
    <property type="entry name" value="Sig_transdc_His_kin-like_C"/>
</dbReference>
<evidence type="ECO:0000256" key="12">
    <source>
        <dbReference type="ARBA" id="ARBA00023004"/>
    </source>
</evidence>
<sequence>MLHPKEKQNEFQALFETMNLGVSYQNSKGEITNVNPAALKILGLTEDQMKGKTSLDPSWKAIQEDGANYPGETHPSMLALKLGKPVLNKIMGVFNIAENEYRWIKIDAIPQFRKGEKKPYQVYTTFDDISVIKKAQLQLKQNEERYIRAQKMGKVGNWEYNIKTGLLWGSDETLRIFGLDPEKNNFSRDYIEKKIAKQNFVRQAMVNLIEKGEKYDIQYEINIQKKTKIVHSKAKIIYNTNGEILKIAGVIQDISKKYKSKIKLRESEDKFFKVFKNSSNSIILKRLSDFKIINTNRATLKVTGFTSKELKGLKLSEIGVWKYKKDYKKYEKKILKKGKIKGFEASFIKKNGKNRIWQISGEIIQIESEKFILTIIEDVTEIRSAEIELKKQRDFTIAMTENQPAAIVACNEKGKLVLFNKAAKEWHGIDVMKIPQEKWAESYGLFKIDGKTVLKTEEVPLIQAFNGKKVVNLEIIIKAKNQKPRFVICNGASFFDSLKNKLGALVVMNDITHQKTIEDNLKKSENQIKKALSEIERSEFLLNESGKIAKIGAWEFNSITKERRWSNQVFKLHGLPVGKIPPFEKNYNYFIDGSSEILEEAMKNSLANNTKFDLELKFQNTKKEKLWVNAIGYPIVNKNKETVGLRGVIQDITEQKLIREKIAQTQEMHSLLANNTNDLICLQEPDSTFKYVSPSIKNLLGYEQKEFIGKQAFGFVHKDDVLPLKSVMTKKKFSISSTEAYPFRALHKNGHFIWLEFLSSPVYKDGKINYLVTSARDITQWVLAKEEIQKYQTSLQKLTTEITMIEEQQKKAIASNIHDHLSQSLVISKMRIKELKKKSQLNDINEDLQFIESHISDALENSRKITYELSPPILYQLGVIDALSWLLEDLQNKYKIEFRLKTTISTIKISELKSIILYRSIQEILTNAIKHASASLIKVNIKKTKKGVNIFIVDDGLGFDTSVLNEFKNQSGSGFGLFTVQERIKNIKGIFTISSKINKGTNIKIFMPQ</sequence>
<dbReference type="PROSITE" id="PS50112">
    <property type="entry name" value="PAS"/>
    <property type="match status" value="2"/>
</dbReference>
<dbReference type="CDD" id="cd16917">
    <property type="entry name" value="HATPase_UhpB-NarQ-NarX-like"/>
    <property type="match status" value="1"/>
</dbReference>
<evidence type="ECO:0000256" key="4">
    <source>
        <dbReference type="ARBA" id="ARBA00012438"/>
    </source>
</evidence>
<dbReference type="PROSITE" id="PS50113">
    <property type="entry name" value="PAC"/>
    <property type="match status" value="3"/>
</dbReference>
<dbReference type="InterPro" id="IPR005467">
    <property type="entry name" value="His_kinase_dom"/>
</dbReference>
<evidence type="ECO:0000256" key="1">
    <source>
        <dbReference type="ARBA" id="ARBA00000085"/>
    </source>
</evidence>
<organism evidence="20 21">
    <name type="scientific">Polaribacter cellanae</name>
    <dbReference type="NCBI Taxonomy" id="2818493"/>
    <lineage>
        <taxon>Bacteria</taxon>
        <taxon>Pseudomonadati</taxon>
        <taxon>Bacteroidota</taxon>
        <taxon>Flavobacteriia</taxon>
        <taxon>Flavobacteriales</taxon>
        <taxon>Flavobacteriaceae</taxon>
    </lineage>
</organism>
<keyword evidence="6" id="KW-0004">4Fe-4S</keyword>
<evidence type="ECO:0000259" key="18">
    <source>
        <dbReference type="PROSITE" id="PS50112"/>
    </source>
</evidence>
<dbReference type="CDD" id="cd00130">
    <property type="entry name" value="PAS"/>
    <property type="match status" value="4"/>
</dbReference>
<keyword evidence="11" id="KW-0418">Kinase</keyword>
<comment type="cofactor">
    <cofactor evidence="2">
        <name>[4Fe-4S] cluster</name>
        <dbReference type="ChEBI" id="CHEBI:49883"/>
    </cofactor>
</comment>
<keyword evidence="16" id="KW-0175">Coiled coil</keyword>
<evidence type="ECO:0000256" key="16">
    <source>
        <dbReference type="SAM" id="Coils"/>
    </source>
</evidence>
<evidence type="ECO:0000256" key="3">
    <source>
        <dbReference type="ARBA" id="ARBA00004496"/>
    </source>
</evidence>
<dbReference type="PROSITE" id="PS50109">
    <property type="entry name" value="HIS_KIN"/>
    <property type="match status" value="1"/>
</dbReference>
<keyword evidence="8" id="KW-0597">Phosphoprotein</keyword>
<keyword evidence="10" id="KW-0479">Metal-binding</keyword>
<evidence type="ECO:0000256" key="5">
    <source>
        <dbReference type="ARBA" id="ARBA00017322"/>
    </source>
</evidence>
<evidence type="ECO:0000256" key="9">
    <source>
        <dbReference type="ARBA" id="ARBA00022679"/>
    </source>
</evidence>
<proteinExistence type="predicted"/>
<dbReference type="RefSeq" id="WP_208079982.1">
    <property type="nucleotide sequence ID" value="NZ_CP071869.1"/>
</dbReference>
<dbReference type="Pfam" id="PF07730">
    <property type="entry name" value="HisKA_3"/>
    <property type="match status" value="1"/>
</dbReference>
<feature type="domain" description="Histidine kinase" evidence="17">
    <location>
        <begin position="917"/>
        <end position="1009"/>
    </location>
</feature>
<dbReference type="GO" id="GO:0005737">
    <property type="term" value="C:cytoplasm"/>
    <property type="evidence" value="ECO:0007669"/>
    <property type="project" value="UniProtKB-SubCell"/>
</dbReference>
<feature type="domain" description="PAC" evidence="19">
    <location>
        <begin position="612"/>
        <end position="664"/>
    </location>
</feature>
<evidence type="ECO:0000256" key="10">
    <source>
        <dbReference type="ARBA" id="ARBA00022723"/>
    </source>
</evidence>
<dbReference type="AlphaFoldDB" id="A0A975CTT9"/>
<keyword evidence="12" id="KW-0408">Iron</keyword>
<evidence type="ECO:0000256" key="2">
    <source>
        <dbReference type="ARBA" id="ARBA00001966"/>
    </source>
</evidence>
<gene>
    <name evidence="20" type="ORF">J3359_06935</name>
</gene>
<dbReference type="Pfam" id="PF13426">
    <property type="entry name" value="PAS_9"/>
    <property type="match status" value="4"/>
</dbReference>
<dbReference type="PANTHER" id="PTHR43304">
    <property type="entry name" value="PHYTOCHROME-LIKE PROTEIN CPH1"/>
    <property type="match status" value="1"/>
</dbReference>
<evidence type="ECO:0000313" key="20">
    <source>
        <dbReference type="EMBL" id="QTE23997.1"/>
    </source>
</evidence>
<dbReference type="Gene3D" id="3.30.565.10">
    <property type="entry name" value="Histidine kinase-like ATPase, C-terminal domain"/>
    <property type="match status" value="1"/>
</dbReference>
<dbReference type="InterPro" id="IPR035965">
    <property type="entry name" value="PAS-like_dom_sf"/>
</dbReference>
<dbReference type="SMART" id="SM00091">
    <property type="entry name" value="PAS"/>
    <property type="match status" value="3"/>
</dbReference>
<dbReference type="Gene3D" id="3.30.450.20">
    <property type="entry name" value="PAS domain"/>
    <property type="match status" value="7"/>
</dbReference>
<dbReference type="EMBL" id="CP071869">
    <property type="protein sequence ID" value="QTE23997.1"/>
    <property type="molecule type" value="Genomic_DNA"/>
</dbReference>
<feature type="domain" description="PAC" evidence="19">
    <location>
        <begin position="213"/>
        <end position="266"/>
    </location>
</feature>
<dbReference type="EC" id="2.7.13.3" evidence="4"/>
<dbReference type="InterPro" id="IPR000700">
    <property type="entry name" value="PAS-assoc_C"/>
</dbReference>
<dbReference type="PRINTS" id="PR00344">
    <property type="entry name" value="BCTRLSENSOR"/>
</dbReference>
<dbReference type="NCBIfam" id="TIGR00229">
    <property type="entry name" value="sensory_box"/>
    <property type="match status" value="3"/>
</dbReference>
<dbReference type="GO" id="GO:0016020">
    <property type="term" value="C:membrane"/>
    <property type="evidence" value="ECO:0007669"/>
    <property type="project" value="InterPro"/>
</dbReference>
<comment type="function">
    <text evidence="14">Member of the two-component regulatory system NreB/NreC involved in the control of dissimilatory nitrate/nitrite reduction in response to oxygen. NreB functions as a direct oxygen sensor histidine kinase which is autophosphorylated, in the absence of oxygen, probably at the conserved histidine residue, and transfers its phosphate group probably to a conserved aspartate residue of NreC. NreB/NreC activates the expression of the nitrate (narGHJI) and nitrite (nir) reductase operons, as well as the putative nitrate transporter gene narT.</text>
</comment>
<accession>A0A975CTT9</accession>
<dbReference type="SUPFAM" id="SSF55785">
    <property type="entry name" value="PYP-like sensor domain (PAS domain)"/>
    <property type="match status" value="6"/>
</dbReference>
<dbReference type="Pfam" id="PF13188">
    <property type="entry name" value="PAS_8"/>
    <property type="match status" value="1"/>
</dbReference>
<dbReference type="InterPro" id="IPR000014">
    <property type="entry name" value="PAS"/>
</dbReference>
<dbReference type="Proteomes" id="UP000663920">
    <property type="component" value="Chromosome"/>
</dbReference>
<evidence type="ECO:0000256" key="11">
    <source>
        <dbReference type="ARBA" id="ARBA00022777"/>
    </source>
</evidence>
<dbReference type="PANTHER" id="PTHR43304:SF1">
    <property type="entry name" value="PAC DOMAIN-CONTAINING PROTEIN"/>
    <property type="match status" value="1"/>
</dbReference>
<evidence type="ECO:0000259" key="17">
    <source>
        <dbReference type="PROSITE" id="PS50109"/>
    </source>
</evidence>
<dbReference type="SUPFAM" id="SSF55874">
    <property type="entry name" value="ATPase domain of HSP90 chaperone/DNA topoisomerase II/histidine kinase"/>
    <property type="match status" value="1"/>
</dbReference>
<comment type="subcellular location">
    <subcellularLocation>
        <location evidence="3">Cytoplasm</location>
    </subcellularLocation>
</comment>
<dbReference type="GO" id="GO:0046872">
    <property type="term" value="F:metal ion binding"/>
    <property type="evidence" value="ECO:0007669"/>
    <property type="project" value="UniProtKB-KW"/>
</dbReference>
<evidence type="ECO:0000256" key="8">
    <source>
        <dbReference type="ARBA" id="ARBA00022553"/>
    </source>
</evidence>
<protein>
    <recommendedName>
        <fullName evidence="5">Oxygen sensor histidine kinase NreB</fullName>
        <ecNumber evidence="4">2.7.13.3</ecNumber>
    </recommendedName>
    <alternativeName>
        <fullName evidence="15">Nitrogen regulation protein B</fullName>
    </alternativeName>
</protein>
<feature type="coiled-coil region" evidence="16">
    <location>
        <begin position="514"/>
        <end position="541"/>
    </location>
</feature>
<evidence type="ECO:0000256" key="14">
    <source>
        <dbReference type="ARBA" id="ARBA00024827"/>
    </source>
</evidence>
<feature type="domain" description="PAC" evidence="19">
    <location>
        <begin position="739"/>
        <end position="790"/>
    </location>
</feature>
<dbReference type="InterPro" id="IPR011712">
    <property type="entry name" value="Sig_transdc_His_kin_sub3_dim/P"/>
</dbReference>
<dbReference type="GO" id="GO:0046983">
    <property type="term" value="F:protein dimerization activity"/>
    <property type="evidence" value="ECO:0007669"/>
    <property type="project" value="InterPro"/>
</dbReference>
<keyword evidence="7" id="KW-0963">Cytoplasm</keyword>
<dbReference type="InterPro" id="IPR001610">
    <property type="entry name" value="PAC"/>
</dbReference>
<dbReference type="SMART" id="SM00086">
    <property type="entry name" value="PAC"/>
    <property type="match status" value="5"/>
</dbReference>
<evidence type="ECO:0000259" key="19">
    <source>
        <dbReference type="PROSITE" id="PS50113"/>
    </source>
</evidence>
<dbReference type="InterPro" id="IPR003594">
    <property type="entry name" value="HATPase_dom"/>
</dbReference>
<feature type="domain" description="PAS" evidence="18">
    <location>
        <begin position="664"/>
        <end position="720"/>
    </location>
</feature>
<evidence type="ECO:0000256" key="7">
    <source>
        <dbReference type="ARBA" id="ARBA00022490"/>
    </source>
</evidence>
<comment type="catalytic activity">
    <reaction evidence="1">
        <text>ATP + protein L-histidine = ADP + protein N-phospho-L-histidine.</text>
        <dbReference type="EC" id="2.7.13.3"/>
    </reaction>
</comment>
<evidence type="ECO:0000256" key="13">
    <source>
        <dbReference type="ARBA" id="ARBA00023014"/>
    </source>
</evidence>
<name>A0A975CTT9_9FLAO</name>
<evidence type="ECO:0000256" key="6">
    <source>
        <dbReference type="ARBA" id="ARBA00022485"/>
    </source>
</evidence>
<dbReference type="GO" id="GO:0000155">
    <property type="term" value="F:phosphorelay sensor kinase activity"/>
    <property type="evidence" value="ECO:0007669"/>
    <property type="project" value="InterPro"/>
</dbReference>
<keyword evidence="9" id="KW-0808">Transferase</keyword>
<dbReference type="InterPro" id="IPR036890">
    <property type="entry name" value="HATPase_C_sf"/>
</dbReference>
<evidence type="ECO:0000313" key="21">
    <source>
        <dbReference type="Proteomes" id="UP000663920"/>
    </source>
</evidence>
<dbReference type="KEGG" id="pcea:J3359_06935"/>
<keyword evidence="13" id="KW-0411">Iron-sulfur</keyword>
<reference evidence="20 21" key="1">
    <citation type="submission" date="2021-03" db="EMBL/GenBank/DDBJ databases">
        <title>Complete genome of Polaribacter_sp.SM13.</title>
        <authorList>
            <person name="Jeong S.W."/>
            <person name="Bae J.W."/>
        </authorList>
    </citation>
    <scope>NUCLEOTIDE SEQUENCE [LARGE SCALE GENOMIC DNA]</scope>
    <source>
        <strain evidence="20 21">SM13</strain>
    </source>
</reference>
<dbReference type="Pfam" id="PF02518">
    <property type="entry name" value="HATPase_c"/>
    <property type="match status" value="1"/>
</dbReference>
<feature type="domain" description="PAS" evidence="18">
    <location>
        <begin position="7"/>
        <end position="55"/>
    </location>
</feature>
<evidence type="ECO:0000256" key="15">
    <source>
        <dbReference type="ARBA" id="ARBA00030800"/>
    </source>
</evidence>
<dbReference type="InterPro" id="IPR052162">
    <property type="entry name" value="Sensor_kinase/Photoreceptor"/>
</dbReference>